<keyword evidence="3 6" id="KW-0812">Transmembrane</keyword>
<feature type="transmembrane region" description="Helical" evidence="6">
    <location>
        <begin position="304"/>
        <end position="326"/>
    </location>
</feature>
<dbReference type="GO" id="GO:0005886">
    <property type="term" value="C:plasma membrane"/>
    <property type="evidence" value="ECO:0007669"/>
    <property type="project" value="UniProtKB-ARBA"/>
</dbReference>
<evidence type="ECO:0000256" key="6">
    <source>
        <dbReference type="SAM" id="Phobius"/>
    </source>
</evidence>
<dbReference type="Proteomes" id="UP000828251">
    <property type="component" value="Unassembled WGS sequence"/>
</dbReference>
<evidence type="ECO:0000256" key="2">
    <source>
        <dbReference type="ARBA" id="ARBA00022448"/>
    </source>
</evidence>
<dbReference type="PANTHER" id="PTHR19241">
    <property type="entry name" value="ATP-BINDING CASSETTE TRANSPORTER"/>
    <property type="match status" value="1"/>
</dbReference>
<name>A0A9D3ZGY7_9ROSI</name>
<gene>
    <name evidence="8" type="ORF">J1N35_045329</name>
</gene>
<evidence type="ECO:0000256" key="3">
    <source>
        <dbReference type="ARBA" id="ARBA00022692"/>
    </source>
</evidence>
<dbReference type="Pfam" id="PF01061">
    <property type="entry name" value="ABC2_membrane"/>
    <property type="match status" value="1"/>
</dbReference>
<evidence type="ECO:0000256" key="1">
    <source>
        <dbReference type="ARBA" id="ARBA00004141"/>
    </source>
</evidence>
<keyword evidence="2" id="KW-0813">Transport</keyword>
<evidence type="ECO:0000313" key="8">
    <source>
        <dbReference type="EMBL" id="KAH1033155.1"/>
    </source>
</evidence>
<evidence type="ECO:0000259" key="7">
    <source>
        <dbReference type="Pfam" id="PF01061"/>
    </source>
</evidence>
<proteinExistence type="predicted"/>
<evidence type="ECO:0000256" key="5">
    <source>
        <dbReference type="ARBA" id="ARBA00023136"/>
    </source>
</evidence>
<comment type="caution">
    <text evidence="8">The sequence shown here is derived from an EMBL/GenBank/DDBJ whole genome shotgun (WGS) entry which is preliminary data.</text>
</comment>
<reference evidence="8 9" key="1">
    <citation type="journal article" date="2021" name="Plant Biotechnol. J.">
        <title>Multi-omics assisted identification of the key and species-specific regulatory components of drought-tolerant mechanisms in Gossypium stocksii.</title>
        <authorList>
            <person name="Yu D."/>
            <person name="Ke L."/>
            <person name="Zhang D."/>
            <person name="Wu Y."/>
            <person name="Sun Y."/>
            <person name="Mei J."/>
            <person name="Sun J."/>
            <person name="Sun Y."/>
        </authorList>
    </citation>
    <scope>NUCLEOTIDE SEQUENCE [LARGE SCALE GENOMIC DNA]</scope>
    <source>
        <strain evidence="9">cv. E1</strain>
        <tissue evidence="8">Leaf</tissue>
    </source>
</reference>
<sequence length="347" mass="40291">MQLVTDPRLLRTSIGRKQAIRRRPYVGSYSDRSIKKISQIIASNYVPHLLPPLKKRVVVKLNHIMSRKRRDDSVTSEHGAMRFNRISRMCGSHTSEDQPVIDTMLRSQQNVFNVFGSMYAALLFLGMDSSSSVQPFVPIERVVMYRERFTGMYSCWAYALAQVTIEVPYLFIQALVFEAITYPMIGYYGSPYKVFWYFYAVFCTHLYFTFFGMLFVSLTPEVKIAGALSSAFYPLLNLFSGFLIPQPQIPKWWMWLYHLTPLSWTLNCLLTSQYDVSDEIMVFGEAKTVASLLKNYFGFHHDRLPITAILLISYSLIFATLFAFFLSRLNFERRRISPSHKDEIVVH</sequence>
<evidence type="ECO:0000256" key="4">
    <source>
        <dbReference type="ARBA" id="ARBA00022989"/>
    </source>
</evidence>
<evidence type="ECO:0000313" key="9">
    <source>
        <dbReference type="Proteomes" id="UP000828251"/>
    </source>
</evidence>
<organism evidence="8 9">
    <name type="scientific">Gossypium stocksii</name>
    <dbReference type="NCBI Taxonomy" id="47602"/>
    <lineage>
        <taxon>Eukaryota</taxon>
        <taxon>Viridiplantae</taxon>
        <taxon>Streptophyta</taxon>
        <taxon>Embryophyta</taxon>
        <taxon>Tracheophyta</taxon>
        <taxon>Spermatophyta</taxon>
        <taxon>Magnoliopsida</taxon>
        <taxon>eudicotyledons</taxon>
        <taxon>Gunneridae</taxon>
        <taxon>Pentapetalae</taxon>
        <taxon>rosids</taxon>
        <taxon>malvids</taxon>
        <taxon>Malvales</taxon>
        <taxon>Malvaceae</taxon>
        <taxon>Malvoideae</taxon>
        <taxon>Gossypium</taxon>
    </lineage>
</organism>
<accession>A0A9D3ZGY7</accession>
<keyword evidence="5 6" id="KW-0472">Membrane</keyword>
<feature type="domain" description="ABC-2 type transporter transmembrane" evidence="7">
    <location>
        <begin position="107"/>
        <end position="274"/>
    </location>
</feature>
<keyword evidence="9" id="KW-1185">Reference proteome</keyword>
<keyword evidence="4 6" id="KW-1133">Transmembrane helix</keyword>
<dbReference type="InterPro" id="IPR013525">
    <property type="entry name" value="ABC2_TM"/>
</dbReference>
<feature type="transmembrane region" description="Helical" evidence="6">
    <location>
        <begin position="156"/>
        <end position="182"/>
    </location>
</feature>
<comment type="subcellular location">
    <subcellularLocation>
        <location evidence="1">Membrane</location>
        <topology evidence="1">Multi-pass membrane protein</topology>
    </subcellularLocation>
</comment>
<feature type="transmembrane region" description="Helical" evidence="6">
    <location>
        <begin position="224"/>
        <end position="244"/>
    </location>
</feature>
<protein>
    <recommendedName>
        <fullName evidence="7">ABC-2 type transporter transmembrane domain-containing protein</fullName>
    </recommendedName>
</protein>
<dbReference type="OrthoDB" id="947882at2759"/>
<dbReference type="AlphaFoldDB" id="A0A9D3ZGY7"/>
<dbReference type="GO" id="GO:0140359">
    <property type="term" value="F:ABC-type transporter activity"/>
    <property type="evidence" value="ECO:0007669"/>
    <property type="project" value="InterPro"/>
</dbReference>
<feature type="transmembrane region" description="Helical" evidence="6">
    <location>
        <begin position="194"/>
        <end position="218"/>
    </location>
</feature>
<dbReference type="EMBL" id="JAIQCV010000013">
    <property type="protein sequence ID" value="KAH1033155.1"/>
    <property type="molecule type" value="Genomic_DNA"/>
</dbReference>